<feature type="domain" description="RING-type" evidence="10">
    <location>
        <begin position="925"/>
        <end position="1001"/>
    </location>
</feature>
<dbReference type="STRING" id="670580.A0A1X6MTS4"/>
<evidence type="ECO:0000256" key="4">
    <source>
        <dbReference type="ARBA" id="ARBA00022448"/>
    </source>
</evidence>
<dbReference type="AlphaFoldDB" id="A0A1X6MTS4"/>
<dbReference type="InterPro" id="IPR016902">
    <property type="entry name" value="Vps41"/>
</dbReference>
<dbReference type="PROSITE" id="PS50236">
    <property type="entry name" value="CHCR"/>
    <property type="match status" value="1"/>
</dbReference>
<dbReference type="GO" id="GO:0030897">
    <property type="term" value="C:HOPS complex"/>
    <property type="evidence" value="ECO:0007669"/>
    <property type="project" value="UniProtKB-UniRule"/>
</dbReference>
<dbReference type="GO" id="GO:0016236">
    <property type="term" value="P:macroautophagy"/>
    <property type="evidence" value="ECO:0007669"/>
    <property type="project" value="TreeGrafter"/>
</dbReference>
<dbReference type="SMART" id="SM00320">
    <property type="entry name" value="WD40"/>
    <property type="match status" value="1"/>
</dbReference>
<comment type="function">
    <text evidence="6">Required for vacuolar assembly and vacuolar traffic.</text>
</comment>
<dbReference type="InterPro" id="IPR015943">
    <property type="entry name" value="WD40/YVTN_repeat-like_dom_sf"/>
</dbReference>
<keyword evidence="4 6" id="KW-0813">Transport</keyword>
<dbReference type="GO" id="GO:0005770">
    <property type="term" value="C:late endosome"/>
    <property type="evidence" value="ECO:0007669"/>
    <property type="project" value="UniProtKB-SubCell"/>
</dbReference>
<gene>
    <name evidence="11" type="ORF">POSPLADRAFT_1150405</name>
</gene>
<dbReference type="GO" id="GO:0009267">
    <property type="term" value="P:cellular response to starvation"/>
    <property type="evidence" value="ECO:0007669"/>
    <property type="project" value="TreeGrafter"/>
</dbReference>
<dbReference type="InterPro" id="IPR036322">
    <property type="entry name" value="WD40_repeat_dom_sf"/>
</dbReference>
<dbReference type="InterPro" id="IPR057780">
    <property type="entry name" value="Beta-prop_Vps41"/>
</dbReference>
<evidence type="ECO:0000256" key="3">
    <source>
        <dbReference type="ARBA" id="ARBA00009582"/>
    </source>
</evidence>
<evidence type="ECO:0000256" key="2">
    <source>
        <dbReference type="ARBA" id="ARBA00004603"/>
    </source>
</evidence>
<organism evidence="11 12">
    <name type="scientific">Postia placenta MAD-698-R-SB12</name>
    <dbReference type="NCBI Taxonomy" id="670580"/>
    <lineage>
        <taxon>Eukaryota</taxon>
        <taxon>Fungi</taxon>
        <taxon>Dikarya</taxon>
        <taxon>Basidiomycota</taxon>
        <taxon>Agaricomycotina</taxon>
        <taxon>Agaricomycetes</taxon>
        <taxon>Polyporales</taxon>
        <taxon>Adustoporiaceae</taxon>
        <taxon>Rhodonia</taxon>
    </lineage>
</organism>
<evidence type="ECO:0000259" key="10">
    <source>
        <dbReference type="PROSITE" id="PS50089"/>
    </source>
</evidence>
<evidence type="ECO:0000256" key="1">
    <source>
        <dbReference type="ARBA" id="ARBA00004132"/>
    </source>
</evidence>
<dbReference type="Pfam" id="PF23411">
    <property type="entry name" value="Beta-prop_Vps41"/>
    <property type="match status" value="1"/>
</dbReference>
<dbReference type="GO" id="GO:0008270">
    <property type="term" value="F:zinc ion binding"/>
    <property type="evidence" value="ECO:0007669"/>
    <property type="project" value="UniProtKB-KW"/>
</dbReference>
<dbReference type="FunFam" id="1.25.40.10:FF:000350">
    <property type="entry name" value="Vacuolar protein sorting-associated protein 41 homolog"/>
    <property type="match status" value="1"/>
</dbReference>
<feature type="repeat" description="CHCR" evidence="8">
    <location>
        <begin position="702"/>
        <end position="846"/>
    </location>
</feature>
<proteinExistence type="inferred from homology"/>
<dbReference type="GO" id="GO:0034058">
    <property type="term" value="P:endosomal vesicle fusion"/>
    <property type="evidence" value="ECO:0007669"/>
    <property type="project" value="UniProtKB-UniRule"/>
</dbReference>
<dbReference type="SUPFAM" id="SSF50978">
    <property type="entry name" value="WD40 repeat-like"/>
    <property type="match status" value="1"/>
</dbReference>
<dbReference type="InterPro" id="IPR045111">
    <property type="entry name" value="Vps41/Vps8"/>
</dbReference>
<keyword evidence="6" id="KW-0926">Vacuole</keyword>
<evidence type="ECO:0000256" key="6">
    <source>
        <dbReference type="PIRNR" id="PIRNR028921"/>
    </source>
</evidence>
<dbReference type="PANTHER" id="PTHR12616">
    <property type="entry name" value="VACUOLAR PROTEIN SORTING VPS41"/>
    <property type="match status" value="1"/>
</dbReference>
<dbReference type="InterPro" id="IPR001680">
    <property type="entry name" value="WD40_rpt"/>
</dbReference>
<feature type="compositionally biased region" description="Polar residues" evidence="9">
    <location>
        <begin position="13"/>
        <end position="26"/>
    </location>
</feature>
<evidence type="ECO:0000256" key="9">
    <source>
        <dbReference type="SAM" id="MobiDB-lite"/>
    </source>
</evidence>
<dbReference type="PANTHER" id="PTHR12616:SF1">
    <property type="entry name" value="VACUOLAR PROTEIN SORTING-ASSOCIATED PROTEIN 41 HOMOLOG"/>
    <property type="match status" value="1"/>
</dbReference>
<feature type="compositionally biased region" description="Acidic residues" evidence="9">
    <location>
        <begin position="49"/>
        <end position="72"/>
    </location>
</feature>
<keyword evidence="7" id="KW-0863">Zinc-finger</keyword>
<dbReference type="Gene3D" id="1.25.40.10">
    <property type="entry name" value="Tetratricopeptide repeat domain"/>
    <property type="match status" value="1"/>
</dbReference>
<dbReference type="InterPro" id="IPR000547">
    <property type="entry name" value="Clathrin_H-chain/VPS_repeat"/>
</dbReference>
<feature type="compositionally biased region" description="Basic residues" evidence="9">
    <location>
        <begin position="1"/>
        <end position="12"/>
    </location>
</feature>
<dbReference type="PROSITE" id="PS50089">
    <property type="entry name" value="ZF_RING_2"/>
    <property type="match status" value="1"/>
</dbReference>
<protein>
    <recommendedName>
        <fullName evidence="6">Vacuolar protein sorting-associated protein 41</fullName>
    </recommendedName>
</protein>
<keyword evidence="7" id="KW-0862">Zinc</keyword>
<dbReference type="EMBL" id="KZ110602">
    <property type="protein sequence ID" value="OSX59622.1"/>
    <property type="molecule type" value="Genomic_DNA"/>
</dbReference>
<evidence type="ECO:0000256" key="8">
    <source>
        <dbReference type="PROSITE-ProRule" id="PRU01006"/>
    </source>
</evidence>
<evidence type="ECO:0000256" key="7">
    <source>
        <dbReference type="PROSITE-ProRule" id="PRU00175"/>
    </source>
</evidence>
<feature type="compositionally biased region" description="Basic and acidic residues" evidence="9">
    <location>
        <begin position="30"/>
        <end position="48"/>
    </location>
</feature>
<dbReference type="Pfam" id="PF23556">
    <property type="entry name" value="TPR_Vps41"/>
    <property type="match status" value="1"/>
</dbReference>
<keyword evidence="5 6" id="KW-0653">Protein transport</keyword>
<keyword evidence="12" id="KW-1185">Reference proteome</keyword>
<name>A0A1X6MTS4_9APHY</name>
<dbReference type="SMART" id="SM00299">
    <property type="entry name" value="CLH"/>
    <property type="match status" value="1"/>
</dbReference>
<dbReference type="OrthoDB" id="244107at2759"/>
<evidence type="ECO:0000313" key="12">
    <source>
        <dbReference type="Proteomes" id="UP000194127"/>
    </source>
</evidence>
<dbReference type="InterPro" id="IPR011990">
    <property type="entry name" value="TPR-like_helical_dom_sf"/>
</dbReference>
<dbReference type="GO" id="GO:0005794">
    <property type="term" value="C:Golgi apparatus"/>
    <property type="evidence" value="ECO:0007669"/>
    <property type="project" value="UniProtKB-SubCell"/>
</dbReference>
<evidence type="ECO:0000256" key="5">
    <source>
        <dbReference type="ARBA" id="ARBA00022927"/>
    </source>
</evidence>
<dbReference type="GeneID" id="36331363"/>
<comment type="similarity">
    <text evidence="3 6">Belongs to the VPS41 family.</text>
</comment>
<dbReference type="InterPro" id="IPR001841">
    <property type="entry name" value="Znf_RING"/>
</dbReference>
<dbReference type="Gene3D" id="2.130.10.10">
    <property type="entry name" value="YVTN repeat-like/Quinoprotein amine dehydrogenase"/>
    <property type="match status" value="1"/>
</dbReference>
<dbReference type="GO" id="GO:0000329">
    <property type="term" value="C:fungal-type vacuole membrane"/>
    <property type="evidence" value="ECO:0007669"/>
    <property type="project" value="UniProtKB-UniRule"/>
</dbReference>
<dbReference type="PIRSF" id="PIRSF028921">
    <property type="entry name" value="VPS41"/>
    <property type="match status" value="1"/>
</dbReference>
<reference evidence="11 12" key="1">
    <citation type="submission" date="2017-04" db="EMBL/GenBank/DDBJ databases">
        <title>Genome Sequence of the Model Brown-Rot Fungus Postia placenta SB12.</title>
        <authorList>
            <consortium name="DOE Joint Genome Institute"/>
            <person name="Gaskell J."/>
            <person name="Kersten P."/>
            <person name="Larrondo L.F."/>
            <person name="Canessa P."/>
            <person name="Martinez D."/>
            <person name="Hibbett D."/>
            <person name="Schmoll M."/>
            <person name="Kubicek C.P."/>
            <person name="Martinez A.T."/>
            <person name="Yadav J."/>
            <person name="Master E."/>
            <person name="Magnuson J.K."/>
            <person name="James T."/>
            <person name="Yaver D."/>
            <person name="Berka R."/>
            <person name="Labutti K."/>
            <person name="Lipzen A."/>
            <person name="Aerts A."/>
            <person name="Barry K."/>
            <person name="Henrissat B."/>
            <person name="Blanchette R."/>
            <person name="Grigoriev I."/>
            <person name="Cullen D."/>
        </authorList>
    </citation>
    <scope>NUCLEOTIDE SEQUENCE [LARGE SCALE GENOMIC DNA]</scope>
    <source>
        <strain evidence="11 12">MAD-698-R-SB12</strain>
    </source>
</reference>
<dbReference type="GO" id="GO:0006623">
    <property type="term" value="P:protein targeting to vacuole"/>
    <property type="evidence" value="ECO:0007669"/>
    <property type="project" value="InterPro"/>
</dbReference>
<comment type="subcellular location">
    <subcellularLocation>
        <location evidence="1">Cytoplasmic vesicle</location>
        <location evidence="1">Clathrin-coated vesicle</location>
    </subcellularLocation>
    <subcellularLocation>
        <location evidence="2">Late endosome</location>
    </subcellularLocation>
    <subcellularLocation>
        <location evidence="6">Vacuole</location>
    </subcellularLocation>
</comment>
<dbReference type="RefSeq" id="XP_024336416.1">
    <property type="nucleotide sequence ID" value="XM_024486414.1"/>
</dbReference>
<accession>A0A1X6MTS4</accession>
<keyword evidence="7" id="KW-0479">Metal-binding</keyword>
<dbReference type="Proteomes" id="UP000194127">
    <property type="component" value="Unassembled WGS sequence"/>
</dbReference>
<feature type="region of interest" description="Disordered" evidence="9">
    <location>
        <begin position="1"/>
        <end position="72"/>
    </location>
</feature>
<evidence type="ECO:0000313" key="11">
    <source>
        <dbReference type="EMBL" id="OSX59622.1"/>
    </source>
</evidence>
<dbReference type="GO" id="GO:0030136">
    <property type="term" value="C:clathrin-coated vesicle"/>
    <property type="evidence" value="ECO:0007669"/>
    <property type="project" value="UniProtKB-SubCell"/>
</dbReference>
<sequence length="1008" mass="111712">MSDKSVHHHARTNGRTSRQSSATGSETDVDDHATDSGVNGHDRERIEREDEDEEGSGEEEIDEDEDEDDDEEPALKYERLGGIAPKLLIKDSASAMACANQRLAIGTHSGMLHILELSGQLIKSFQVHSAAVMDISMDETAEWVATASIDGQVVVHSVSTPESQTFNMKRSLRTVALEPGFAKSSTRAFVCGGMAGSLVLHEKGWLRYNETTLHSGEGPVWQTRWRNHLIAWANDLGVKIYDTVSQSRITFIDRPPNSPRADLFKCTLHWQDDATLLIAWADQIKVARVRARPRPVTVAPASAGAPPFIVEITAVFQLDCMAAGIVPHPLISPTLAPSSATASDATPAAPALTAFLLLAYTPPDVSLLAGEEAAVDRAAQARKAAERPELRIVSRGGDELAADALGIADFERWGCNDYVLVEVDNAVSSAPSPASMGAFGHRERYYIVSSPKDIVVVRPRDWRDHVEWLTERARYEEALAEIERQAAAGVTAGPGEDAVDAVRIGERYIESLISQGDFIKAASLCPKVCGQDTKRWEAWIFLFAKRSQLQAIIPYVPTDSPTLGHLVYEVILAYYLAQDRQALLQTIRSWPKDIYDISTIILAIQAELDRAPSSSSMQTTAPETVVLMECLAELYTMNRQPGKALPYFLRLRRPNVFELIRENNLFTAVQDQALLLVEFDHELIERRRTLGVDVDPQQSAAITLLVDHIHSIPIGRVVQQLQSRTYYLYLYLDALFRRDSQLTSDFADMQVKLYAEYAPTRLLDFLRASNHYSLEEAYNICSDGDMVPEMVFLLGRMGNNKKALTLIIERLGDVNRAIDFAKEQHDDDLWEDLLKYSETRPAFIRGLLENVGAEIDPIRLIRRIKNGLEIPGLKGALIKILHDFNLQASLLEGCQTILNGDAAELARQLHRNQTCGFFLSAQTLCPMCNRPLYQHTHGHALLFLCRHAIHVSCVTSDEALAQQLDHSLVGMGIGGHHGIGGKIAFTAMVKARINNNCPVCRRKAEGGR</sequence>